<name>A0A1D2VFX9_9ASCO</name>
<dbReference type="GO" id="GO:0030276">
    <property type="term" value="F:clathrin binding"/>
    <property type="evidence" value="ECO:0007669"/>
    <property type="project" value="TreeGrafter"/>
</dbReference>
<feature type="region of interest" description="Disordered" evidence="2">
    <location>
        <begin position="584"/>
        <end position="630"/>
    </location>
</feature>
<dbReference type="InParanoid" id="A0A1D2VFX9"/>
<dbReference type="SUPFAM" id="SSF46565">
    <property type="entry name" value="Chaperone J-domain"/>
    <property type="match status" value="1"/>
</dbReference>
<feature type="region of interest" description="Disordered" evidence="2">
    <location>
        <begin position="31"/>
        <end position="51"/>
    </location>
</feature>
<feature type="compositionally biased region" description="Polar residues" evidence="2">
    <location>
        <begin position="605"/>
        <end position="630"/>
    </location>
</feature>
<evidence type="ECO:0000313" key="3">
    <source>
        <dbReference type="EMBL" id="ODV60423.1"/>
    </source>
</evidence>
<dbReference type="AlphaFoldDB" id="A0A1D2VFX9"/>
<organism evidence="3 4">
    <name type="scientific">Ascoidea rubescens DSM 1968</name>
    <dbReference type="NCBI Taxonomy" id="1344418"/>
    <lineage>
        <taxon>Eukaryota</taxon>
        <taxon>Fungi</taxon>
        <taxon>Dikarya</taxon>
        <taxon>Ascomycota</taxon>
        <taxon>Saccharomycotina</taxon>
        <taxon>Saccharomycetes</taxon>
        <taxon>Ascoideaceae</taxon>
        <taxon>Ascoidea</taxon>
    </lineage>
</organism>
<dbReference type="PANTHER" id="PTHR23172">
    <property type="entry name" value="AUXILIN/CYCLIN G-ASSOCIATED KINASE-RELATED"/>
    <property type="match status" value="1"/>
</dbReference>
<dbReference type="PROSITE" id="PS50005">
    <property type="entry name" value="TPR"/>
    <property type="match status" value="1"/>
</dbReference>
<dbReference type="GO" id="GO:0005737">
    <property type="term" value="C:cytoplasm"/>
    <property type="evidence" value="ECO:0007669"/>
    <property type="project" value="TreeGrafter"/>
</dbReference>
<dbReference type="InterPro" id="IPR019734">
    <property type="entry name" value="TPR_rpt"/>
</dbReference>
<accession>A0A1D2VFX9</accession>
<evidence type="ECO:0000313" key="4">
    <source>
        <dbReference type="Proteomes" id="UP000095038"/>
    </source>
</evidence>
<sequence>MAQTHDVFADLFASTKKKDLSKLSLAERQRLQQSSASLNNANSGPNNSNNSNWSGLDLLDSFLNNNSSSFANLGYSNNNAFNNNTSNSNVNQNDSSSNIDDLDDLFAVFDTPPVPKSLANLNASIKYQPQDQINFASSPTSDFSANHNNVLNTTVLNRFPESFSNVRSNNNYSDDDNILIDSFQQLKSDDYEDHKIHPYSKNYKKNNNNNNNHSVFLDYEPKNYQSQPRNQILNQHHTRNDNFNDLFDDLSTPDLVSTATNLFNKSKNIISKNIEKYQAHYNSEITGKPAWMFQQQKYMNQNKNSNGFKNTSLPNLPPMDNPNYSTNSSTSPKLRQFKTGRSSNNSSVNLDNSHSSNSSNNSTPKAHTSQQFLSRQYQNQSSSLVDINSYSNEQSIYVSPARRRKQQTDFPTHNSTRPLSAQNYNLKNKTSKNQTRKFQNVQITSESKLKFNNYRNLGTDFFKKGDFTSALTNFELALNSLPKNHLLMVIAYSNLSSCNLKLGNSKKSLENIENALSIIGPVSTSSSPEFLESEIETGKTIKEFWSKLCLKKANSLEHLEKYKDALSVYLILIANGVSSKNIMDGKNRCQNALNPKPKPKPKPQSYPSNNLRKQTGFQPNKNTNLYSNKPSKAVKNIQREAFIKEKEENEKFLLYDSIELKINSWKNGKEDNLRALLASLDLILWPEANWKKISIADLVLDKKVKIFYLKAVAKTHPDKINKNATTEQKLIAQNVFVILNKAWDIFKEKNGIQ</sequence>
<feature type="region of interest" description="Disordered" evidence="2">
    <location>
        <begin position="397"/>
        <end position="420"/>
    </location>
</feature>
<dbReference type="EMBL" id="KV454482">
    <property type="protein sequence ID" value="ODV60423.1"/>
    <property type="molecule type" value="Genomic_DNA"/>
</dbReference>
<dbReference type="RefSeq" id="XP_020046730.1">
    <property type="nucleotide sequence ID" value="XM_020193459.1"/>
</dbReference>
<dbReference type="GeneID" id="30967095"/>
<proteinExistence type="predicted"/>
<dbReference type="GO" id="GO:0072318">
    <property type="term" value="P:clathrin coat disassembly"/>
    <property type="evidence" value="ECO:0007669"/>
    <property type="project" value="TreeGrafter"/>
</dbReference>
<dbReference type="SMART" id="SM00028">
    <property type="entry name" value="TPR"/>
    <property type="match status" value="3"/>
</dbReference>
<keyword evidence="1" id="KW-0802">TPR repeat</keyword>
<dbReference type="InterPro" id="IPR036869">
    <property type="entry name" value="J_dom_sf"/>
</dbReference>
<feature type="compositionally biased region" description="Polar residues" evidence="2">
    <location>
        <begin position="363"/>
        <end position="377"/>
    </location>
</feature>
<dbReference type="OrthoDB" id="1717591at2759"/>
<keyword evidence="4" id="KW-1185">Reference proteome</keyword>
<feature type="compositionally biased region" description="Polar residues" evidence="2">
    <location>
        <begin position="408"/>
        <end position="420"/>
    </location>
</feature>
<dbReference type="FunFam" id="1.10.287.110:FF:000002">
    <property type="entry name" value="putative tyrosine-protein phosphatase auxilin isoform X2"/>
    <property type="match status" value="1"/>
</dbReference>
<dbReference type="STRING" id="1344418.A0A1D2VFX9"/>
<evidence type="ECO:0000256" key="2">
    <source>
        <dbReference type="SAM" id="MobiDB-lite"/>
    </source>
</evidence>
<dbReference type="Proteomes" id="UP000095038">
    <property type="component" value="Unassembled WGS sequence"/>
</dbReference>
<dbReference type="FunCoup" id="A0A1D2VFX9">
    <property type="interactions" value="58"/>
</dbReference>
<dbReference type="Gene3D" id="1.25.40.10">
    <property type="entry name" value="Tetratricopeptide repeat domain"/>
    <property type="match status" value="1"/>
</dbReference>
<dbReference type="SUPFAM" id="SSF48452">
    <property type="entry name" value="TPR-like"/>
    <property type="match status" value="1"/>
</dbReference>
<feature type="compositionally biased region" description="Polar residues" evidence="2">
    <location>
        <begin position="302"/>
        <end position="314"/>
    </location>
</feature>
<protein>
    <submittedName>
        <fullName evidence="3">Uncharacterized protein</fullName>
    </submittedName>
</protein>
<feature type="compositionally biased region" description="Low complexity" evidence="2">
    <location>
        <begin position="342"/>
        <end position="362"/>
    </location>
</feature>
<feature type="compositionally biased region" description="Low complexity" evidence="2">
    <location>
        <begin position="34"/>
        <end position="51"/>
    </location>
</feature>
<feature type="compositionally biased region" description="Low complexity" evidence="2">
    <location>
        <begin position="321"/>
        <end position="332"/>
    </location>
</feature>
<dbReference type="Gene3D" id="1.10.287.110">
    <property type="entry name" value="DnaJ domain"/>
    <property type="match status" value="1"/>
</dbReference>
<feature type="region of interest" description="Disordered" evidence="2">
    <location>
        <begin position="302"/>
        <end position="377"/>
    </location>
</feature>
<dbReference type="GO" id="GO:0072583">
    <property type="term" value="P:clathrin-dependent endocytosis"/>
    <property type="evidence" value="ECO:0007669"/>
    <property type="project" value="TreeGrafter"/>
</dbReference>
<feature type="repeat" description="TPR" evidence="1">
    <location>
        <begin position="451"/>
        <end position="484"/>
    </location>
</feature>
<reference evidence="4" key="1">
    <citation type="submission" date="2016-05" db="EMBL/GenBank/DDBJ databases">
        <title>Comparative genomics of biotechnologically important yeasts.</title>
        <authorList>
            <consortium name="DOE Joint Genome Institute"/>
            <person name="Riley R."/>
            <person name="Haridas S."/>
            <person name="Wolfe K.H."/>
            <person name="Lopes M.R."/>
            <person name="Hittinger C.T."/>
            <person name="Goker M."/>
            <person name="Salamov A."/>
            <person name="Wisecaver J."/>
            <person name="Long T.M."/>
            <person name="Aerts A.L."/>
            <person name="Barry K."/>
            <person name="Choi C."/>
            <person name="Clum A."/>
            <person name="Coughlan A.Y."/>
            <person name="Deshpande S."/>
            <person name="Douglass A.P."/>
            <person name="Hanson S.J."/>
            <person name="Klenk H.-P."/>
            <person name="Labutti K."/>
            <person name="Lapidus A."/>
            <person name="Lindquist E."/>
            <person name="Lipzen A."/>
            <person name="Meier-Kolthoff J.P."/>
            <person name="Ohm R.A."/>
            <person name="Otillar R.P."/>
            <person name="Pangilinan J."/>
            <person name="Peng Y."/>
            <person name="Rokas A."/>
            <person name="Rosa C.A."/>
            <person name="Scheuner C."/>
            <person name="Sibirny A.A."/>
            <person name="Slot J.C."/>
            <person name="Stielow J.B."/>
            <person name="Sun H."/>
            <person name="Kurtzman C.P."/>
            <person name="Blackwell M."/>
            <person name="Grigoriev I.V."/>
            <person name="Jeffries T.W."/>
        </authorList>
    </citation>
    <scope>NUCLEOTIDE SEQUENCE [LARGE SCALE GENOMIC DNA]</scope>
    <source>
        <strain evidence="4">DSM 1968</strain>
    </source>
</reference>
<evidence type="ECO:0000256" key="1">
    <source>
        <dbReference type="PROSITE-ProRule" id="PRU00339"/>
    </source>
</evidence>
<dbReference type="InterPro" id="IPR011990">
    <property type="entry name" value="TPR-like_helical_dom_sf"/>
</dbReference>
<dbReference type="GO" id="GO:0031982">
    <property type="term" value="C:vesicle"/>
    <property type="evidence" value="ECO:0007669"/>
    <property type="project" value="TreeGrafter"/>
</dbReference>
<gene>
    <name evidence="3" type="ORF">ASCRUDRAFT_76413</name>
</gene>
<dbReference type="PANTHER" id="PTHR23172:SF19">
    <property type="entry name" value="J DOMAIN-CONTAINING PROTEIN"/>
    <property type="match status" value="1"/>
</dbReference>